<gene>
    <name evidence="2" type="ORF">C482_02431</name>
</gene>
<dbReference type="SUPFAM" id="SSF46785">
    <property type="entry name" value="Winged helix' DNA-binding domain"/>
    <property type="match status" value="1"/>
</dbReference>
<dbReference type="AlphaFoldDB" id="M0B3J5"/>
<protein>
    <submittedName>
        <fullName evidence="2">AsnC family transcriptional regulator</fullName>
    </submittedName>
</protein>
<feature type="region of interest" description="Disordered" evidence="1">
    <location>
        <begin position="91"/>
        <end position="111"/>
    </location>
</feature>
<name>M0B3J5_9EURY</name>
<dbReference type="CDD" id="cd00090">
    <property type="entry name" value="HTH_ARSR"/>
    <property type="match status" value="1"/>
</dbReference>
<keyword evidence="3" id="KW-1185">Reference proteome</keyword>
<comment type="caution">
    <text evidence="2">The sequence shown here is derived from an EMBL/GenBank/DDBJ whole genome shotgun (WGS) entry which is preliminary data.</text>
</comment>
<feature type="compositionally biased region" description="Polar residues" evidence="1">
    <location>
        <begin position="98"/>
        <end position="111"/>
    </location>
</feature>
<accession>M0B3J5</accession>
<dbReference type="Gene3D" id="1.10.10.10">
    <property type="entry name" value="Winged helix-like DNA-binding domain superfamily/Winged helix DNA-binding domain"/>
    <property type="match status" value="1"/>
</dbReference>
<proteinExistence type="predicted"/>
<sequence length="111" mass="12193">MSKWGIMRQSGTWMTIWDDRILEIIREEGAKPVGELAKADGLRISHSSVSRRCQKLADHGLLTPLGNGVYTITDEGEAYLDEEYDAENEVYLNGNGNGSMNGPTASETSES</sequence>
<organism evidence="2 3">
    <name type="scientific">Natrialba chahannaoensis JCM 10990</name>
    <dbReference type="NCBI Taxonomy" id="1227492"/>
    <lineage>
        <taxon>Archaea</taxon>
        <taxon>Methanobacteriati</taxon>
        <taxon>Methanobacteriota</taxon>
        <taxon>Stenosarchaea group</taxon>
        <taxon>Halobacteria</taxon>
        <taxon>Halobacteriales</taxon>
        <taxon>Natrialbaceae</taxon>
        <taxon>Natrialba</taxon>
    </lineage>
</organism>
<dbReference type="EMBL" id="AOIN01000017">
    <property type="protein sequence ID" value="ELZ05370.1"/>
    <property type="molecule type" value="Genomic_DNA"/>
</dbReference>
<evidence type="ECO:0000256" key="1">
    <source>
        <dbReference type="SAM" id="MobiDB-lite"/>
    </source>
</evidence>
<evidence type="ECO:0000313" key="2">
    <source>
        <dbReference type="EMBL" id="ELZ05370.1"/>
    </source>
</evidence>
<evidence type="ECO:0000313" key="3">
    <source>
        <dbReference type="Proteomes" id="UP000011693"/>
    </source>
</evidence>
<dbReference type="InterPro" id="IPR011991">
    <property type="entry name" value="ArsR-like_HTH"/>
</dbReference>
<dbReference type="Proteomes" id="UP000011693">
    <property type="component" value="Unassembled WGS sequence"/>
</dbReference>
<dbReference type="InterPro" id="IPR036390">
    <property type="entry name" value="WH_DNA-bd_sf"/>
</dbReference>
<dbReference type="InterPro" id="IPR036388">
    <property type="entry name" value="WH-like_DNA-bd_sf"/>
</dbReference>
<dbReference type="STRING" id="1227492.C482_02431"/>
<reference evidence="2 3" key="1">
    <citation type="journal article" date="2014" name="PLoS Genet.">
        <title>Phylogenetically driven sequencing of extremely halophilic archaea reveals strategies for static and dynamic osmo-response.</title>
        <authorList>
            <person name="Becker E.A."/>
            <person name="Seitzer P.M."/>
            <person name="Tritt A."/>
            <person name="Larsen D."/>
            <person name="Krusor M."/>
            <person name="Yao A.I."/>
            <person name="Wu D."/>
            <person name="Madern D."/>
            <person name="Eisen J.A."/>
            <person name="Darling A.E."/>
            <person name="Facciotti M.T."/>
        </authorList>
    </citation>
    <scope>NUCLEOTIDE SEQUENCE [LARGE SCALE GENOMIC DNA]</scope>
    <source>
        <strain evidence="2 3">JCM 10990</strain>
    </source>
</reference>